<dbReference type="Proteomes" id="UP000199032">
    <property type="component" value="Unassembled WGS sequence"/>
</dbReference>
<reference evidence="1 2" key="1">
    <citation type="submission" date="2015-10" db="EMBL/GenBank/DDBJ databases">
        <authorList>
            <person name="Gilbert D.G."/>
        </authorList>
    </citation>
    <scope>NUCLEOTIDE SEQUENCE [LARGE SCALE GENOMIC DNA]</scope>
    <source>
        <strain evidence="1">COMA1</strain>
    </source>
</reference>
<keyword evidence="2" id="KW-1185">Reference proteome</keyword>
<proteinExistence type="predicted"/>
<organism evidence="1 2">
    <name type="scientific">Candidatus Nitrospira nitrosa</name>
    <dbReference type="NCBI Taxonomy" id="1742972"/>
    <lineage>
        <taxon>Bacteria</taxon>
        <taxon>Pseudomonadati</taxon>
        <taxon>Nitrospirota</taxon>
        <taxon>Nitrospiria</taxon>
        <taxon>Nitrospirales</taxon>
        <taxon>Nitrospiraceae</taxon>
        <taxon>Nitrospira</taxon>
    </lineage>
</organism>
<dbReference type="AlphaFoldDB" id="A0A0S4L4M5"/>
<gene>
    <name evidence="1" type="ORF">COMA1_10202</name>
</gene>
<sequence length="22" mass="2517">MTSKIPTMAEESLMTLYATELR</sequence>
<dbReference type="EMBL" id="CZQA01000001">
    <property type="protein sequence ID" value="CUS31642.1"/>
    <property type="molecule type" value="Genomic_DNA"/>
</dbReference>
<name>A0A0S4L4M5_9BACT</name>
<protein>
    <submittedName>
        <fullName evidence="1">Uncharacterized protein</fullName>
    </submittedName>
</protein>
<evidence type="ECO:0000313" key="1">
    <source>
        <dbReference type="EMBL" id="CUS31642.1"/>
    </source>
</evidence>
<evidence type="ECO:0000313" key="2">
    <source>
        <dbReference type="Proteomes" id="UP000199032"/>
    </source>
</evidence>
<accession>A0A0S4L4M5</accession>